<evidence type="ECO:0000259" key="9">
    <source>
        <dbReference type="Pfam" id="PF02224"/>
    </source>
</evidence>
<comment type="subcellular location">
    <subcellularLocation>
        <location evidence="8">Cytoplasm</location>
    </subcellularLocation>
</comment>
<accession>A0ABM8BUM4</accession>
<dbReference type="InterPro" id="IPR003136">
    <property type="entry name" value="Cytidylate_kin"/>
</dbReference>
<dbReference type="Gene3D" id="3.40.50.300">
    <property type="entry name" value="P-loop containing nucleotide triphosphate hydrolases"/>
    <property type="match status" value="1"/>
</dbReference>
<keyword evidence="8" id="KW-0963">Cytoplasm</keyword>
<evidence type="ECO:0000256" key="6">
    <source>
        <dbReference type="ARBA" id="ARBA00047615"/>
    </source>
</evidence>
<comment type="similarity">
    <text evidence="1 8">Belongs to the cytidylate kinase family. Type 1 subfamily.</text>
</comment>
<dbReference type="InterPro" id="IPR027417">
    <property type="entry name" value="P-loop_NTPase"/>
</dbReference>
<protein>
    <recommendedName>
        <fullName evidence="8">Cytidylate kinase</fullName>
        <shortName evidence="8">CK</shortName>
        <ecNumber evidence="8">2.7.4.25</ecNumber>
    </recommendedName>
    <alternativeName>
        <fullName evidence="8">Cytidine monophosphate kinase</fullName>
        <shortName evidence="8">CMP kinase</shortName>
    </alternativeName>
</protein>
<dbReference type="RefSeq" id="WP_281749412.1">
    <property type="nucleotide sequence ID" value="NZ_AP026933.1"/>
</dbReference>
<proteinExistence type="inferred from homology"/>
<reference evidence="10 11" key="1">
    <citation type="journal article" date="2022" name="Front. Microbiol.">
        <title>Male-killing mechanisms vary between Spiroplasma species.</title>
        <authorList>
            <person name="Arai H."/>
            <person name="Inoue M."/>
            <person name="Kageyama D."/>
        </authorList>
    </citation>
    <scope>NUCLEOTIDE SEQUENCE [LARGE SCALE GENOMIC DNA]</scope>
    <source>
        <strain evidence="11">sHm</strain>
    </source>
</reference>
<dbReference type="EMBL" id="AP026933">
    <property type="protein sequence ID" value="BDT03413.1"/>
    <property type="molecule type" value="Genomic_DNA"/>
</dbReference>
<gene>
    <name evidence="8 10" type="primary">cmk</name>
    <name evidence="10" type="ORF">SHM_10590</name>
</gene>
<dbReference type="InterPro" id="IPR011994">
    <property type="entry name" value="Cytidylate_kinase_dom"/>
</dbReference>
<evidence type="ECO:0000256" key="2">
    <source>
        <dbReference type="ARBA" id="ARBA00022679"/>
    </source>
</evidence>
<evidence type="ECO:0000256" key="3">
    <source>
        <dbReference type="ARBA" id="ARBA00022741"/>
    </source>
</evidence>
<dbReference type="HAMAP" id="MF_00238">
    <property type="entry name" value="Cytidyl_kinase_type1"/>
    <property type="match status" value="1"/>
</dbReference>
<comment type="catalytic activity">
    <reaction evidence="7 8">
        <text>CMP + ATP = CDP + ADP</text>
        <dbReference type="Rhea" id="RHEA:11600"/>
        <dbReference type="ChEBI" id="CHEBI:30616"/>
        <dbReference type="ChEBI" id="CHEBI:58069"/>
        <dbReference type="ChEBI" id="CHEBI:60377"/>
        <dbReference type="ChEBI" id="CHEBI:456216"/>
        <dbReference type="EC" id="2.7.4.25"/>
    </reaction>
</comment>
<evidence type="ECO:0000256" key="4">
    <source>
        <dbReference type="ARBA" id="ARBA00022777"/>
    </source>
</evidence>
<dbReference type="NCBIfam" id="TIGR00017">
    <property type="entry name" value="cmk"/>
    <property type="match status" value="1"/>
</dbReference>
<organism evidence="10 11">
    <name type="scientific">Spiroplasma ixodetis</name>
    <dbReference type="NCBI Taxonomy" id="2141"/>
    <lineage>
        <taxon>Bacteria</taxon>
        <taxon>Bacillati</taxon>
        <taxon>Mycoplasmatota</taxon>
        <taxon>Mollicutes</taxon>
        <taxon>Entomoplasmatales</taxon>
        <taxon>Spiroplasmataceae</taxon>
        <taxon>Spiroplasma</taxon>
    </lineage>
</organism>
<keyword evidence="5 8" id="KW-0067">ATP-binding</keyword>
<dbReference type="GO" id="GO:0016301">
    <property type="term" value="F:kinase activity"/>
    <property type="evidence" value="ECO:0007669"/>
    <property type="project" value="UniProtKB-KW"/>
</dbReference>
<feature type="domain" description="Cytidylate kinase" evidence="9">
    <location>
        <begin position="7"/>
        <end position="211"/>
    </location>
</feature>
<keyword evidence="2 8" id="KW-0808">Transferase</keyword>
<evidence type="ECO:0000256" key="1">
    <source>
        <dbReference type="ARBA" id="ARBA00009427"/>
    </source>
</evidence>
<evidence type="ECO:0000256" key="5">
    <source>
        <dbReference type="ARBA" id="ARBA00022840"/>
    </source>
</evidence>
<keyword evidence="4 8" id="KW-0418">Kinase</keyword>
<evidence type="ECO:0000313" key="11">
    <source>
        <dbReference type="Proteomes" id="UP001163387"/>
    </source>
</evidence>
<feature type="binding site" evidence="8">
    <location>
        <begin position="11"/>
        <end position="19"/>
    </location>
    <ligand>
        <name>ATP</name>
        <dbReference type="ChEBI" id="CHEBI:30616"/>
    </ligand>
</feature>
<evidence type="ECO:0000256" key="8">
    <source>
        <dbReference type="HAMAP-Rule" id="MF_00238"/>
    </source>
</evidence>
<dbReference type="Pfam" id="PF02224">
    <property type="entry name" value="Cytidylate_kin"/>
    <property type="match status" value="1"/>
</dbReference>
<comment type="catalytic activity">
    <reaction evidence="6 8">
        <text>dCMP + ATP = dCDP + ADP</text>
        <dbReference type="Rhea" id="RHEA:25094"/>
        <dbReference type="ChEBI" id="CHEBI:30616"/>
        <dbReference type="ChEBI" id="CHEBI:57566"/>
        <dbReference type="ChEBI" id="CHEBI:58593"/>
        <dbReference type="ChEBI" id="CHEBI:456216"/>
        <dbReference type="EC" id="2.7.4.25"/>
    </reaction>
</comment>
<evidence type="ECO:0000313" key="10">
    <source>
        <dbReference type="EMBL" id="BDT03413.1"/>
    </source>
</evidence>
<dbReference type="SUPFAM" id="SSF52540">
    <property type="entry name" value="P-loop containing nucleoside triphosphate hydrolases"/>
    <property type="match status" value="1"/>
</dbReference>
<sequence length="223" mass="25523">MYPKINIAIDGPAASGKSAAAYLLSKKIDYQFMDTGIMYRSFTNHCLKNKIAFESEDLILAALELFDIRWVNGHFLFNDQPPTEEIYDKNVTSKVPIIASLSEVRKVMVARIQEMVRSQGFIVVGRDISSVVLPDAQLKIFLTSSLHARSERRYKQYIKEGINITQEQVYNDMVIRDNVDKTRSTGQLVIVEDAVILDNSDYNLQTTVDKLKILYDNYFSHKK</sequence>
<name>A0ABM8BUM4_9MOLU</name>
<keyword evidence="3 8" id="KW-0547">Nucleotide-binding</keyword>
<dbReference type="CDD" id="cd02020">
    <property type="entry name" value="CMPK"/>
    <property type="match status" value="1"/>
</dbReference>
<dbReference type="EC" id="2.7.4.25" evidence="8"/>
<dbReference type="Proteomes" id="UP001163387">
    <property type="component" value="Chromosome"/>
</dbReference>
<keyword evidence="11" id="KW-1185">Reference proteome</keyword>
<evidence type="ECO:0000256" key="7">
    <source>
        <dbReference type="ARBA" id="ARBA00048478"/>
    </source>
</evidence>